<proteinExistence type="predicted"/>
<keyword evidence="2" id="KW-1185">Reference proteome</keyword>
<organism evidence="1 2">
    <name type="scientific">Aquitalea magnusonii</name>
    <dbReference type="NCBI Taxonomy" id="332411"/>
    <lineage>
        <taxon>Bacteria</taxon>
        <taxon>Pseudomonadati</taxon>
        <taxon>Pseudomonadota</taxon>
        <taxon>Betaproteobacteria</taxon>
        <taxon>Neisseriales</taxon>
        <taxon>Chromobacteriaceae</taxon>
        <taxon>Aquitalea</taxon>
    </lineage>
</organism>
<reference evidence="2" key="3">
    <citation type="journal article" date="2017" name="Plant Physiol. Biochem.">
        <title>Differential oxidative and antioxidative response of duckweed Lemna minor toward plant growth promoting/inhibiting bacteria.</title>
        <authorList>
            <person name="Ishizawa H."/>
            <person name="Kuroda M."/>
            <person name="Morikawa M."/>
            <person name="Ike M."/>
        </authorList>
    </citation>
    <scope>NUCLEOTIDE SEQUENCE [LARGE SCALE GENOMIC DNA]</scope>
    <source>
        <strain evidence="2">H3</strain>
    </source>
</reference>
<accession>A0A3G9GBF3</accession>
<dbReference type="EMBL" id="AP018823">
    <property type="protein sequence ID" value="BBF85198.1"/>
    <property type="molecule type" value="Genomic_DNA"/>
</dbReference>
<dbReference type="NCBIfam" id="TIGR03347">
    <property type="entry name" value="VI_chp_1"/>
    <property type="match status" value="1"/>
</dbReference>
<protein>
    <submittedName>
        <fullName evidence="1">Uncharacterized protein ImpH</fullName>
    </submittedName>
</protein>
<dbReference type="RefSeq" id="WP_089084240.1">
    <property type="nucleotide sequence ID" value="NZ_AP018823.1"/>
</dbReference>
<dbReference type="PANTHER" id="PTHR35564">
    <property type="match status" value="1"/>
</dbReference>
<gene>
    <name evidence="1" type="ORF">DLM_1579</name>
</gene>
<dbReference type="AlphaFoldDB" id="A0A3G9GBF3"/>
<dbReference type="InterPro" id="IPR010732">
    <property type="entry name" value="T6SS_TssG-like"/>
</dbReference>
<name>A0A3G9GBF3_9NEIS</name>
<evidence type="ECO:0000313" key="2">
    <source>
        <dbReference type="Proteomes" id="UP000198290"/>
    </source>
</evidence>
<dbReference type="KEGG" id="amah:DLM_1579"/>
<dbReference type="Proteomes" id="UP000198290">
    <property type="component" value="Chromosome"/>
</dbReference>
<sequence length="345" mass="38032">MASPSRRSPRDLRQELAADASQFGFFQAVRLLALSGRKRAGSKRRLPAELRFRTLATLSFPPSELAGYQPAPEPEQAPDDAPATAEMAISFMGLTGPSGALPMAYTELLLERKLRHRDSSMHAFFDIFSHRATALFYEAWHKYRFWLDLEAGERDGFTRHLLDLGGTGLSTLRQQIGERMALDENLFVYFAGLLSQKPMSAQSLATLIESFFGVNAQVEQFVGQWMVLPESEQSRLGDQACELGVSLLAGSRVWDRQTKLRLRLGSMDAQRYTALLPGGDAAAALRAILQFALGHNLAVEVCLVLEKQAVPAATLSAATPLLLGGNCWLGPQSHDPDDMRYALLH</sequence>
<reference evidence="2" key="1">
    <citation type="journal article" date="2017" name="Biotechnol. Biofuels">
        <title>Evaluation of environmental bacterial communities as a factor affecting the growth of duckweed Lemna minor.</title>
        <authorList>
            <person name="Ishizawa H."/>
            <person name="Kuroda M."/>
            <person name="Morikawa M."/>
            <person name="Ike M."/>
        </authorList>
    </citation>
    <scope>NUCLEOTIDE SEQUENCE [LARGE SCALE GENOMIC DNA]</scope>
    <source>
        <strain evidence="2">H3</strain>
    </source>
</reference>
<dbReference type="OrthoDB" id="1523296at2"/>
<reference evidence="1 2" key="2">
    <citation type="journal article" date="2017" name="Genome Announc.">
        <title>Draft genome sequence of Aquitalea magnusonii strain H3, a plant growth-promoting bacterium of duckweed Lemna minor.</title>
        <authorList>
            <person name="Ishizawa H."/>
            <person name="Kuroda M."/>
            <person name="Ike M."/>
        </authorList>
    </citation>
    <scope>NUCLEOTIDE SEQUENCE [LARGE SCALE GENOMIC DNA]</scope>
    <source>
        <strain evidence="1 2">H3</strain>
    </source>
</reference>
<dbReference type="PANTHER" id="PTHR35564:SF4">
    <property type="entry name" value="CYTOPLASMIC PROTEIN"/>
    <property type="match status" value="1"/>
</dbReference>
<dbReference type="Pfam" id="PF06996">
    <property type="entry name" value="T6SS_TssG"/>
    <property type="match status" value="1"/>
</dbReference>
<evidence type="ECO:0000313" key="1">
    <source>
        <dbReference type="EMBL" id="BBF85198.1"/>
    </source>
</evidence>